<dbReference type="RefSeq" id="WP_131565688.1">
    <property type="nucleotide sequence ID" value="NZ_JAINFK010000001.1"/>
</dbReference>
<evidence type="ECO:0000256" key="1">
    <source>
        <dbReference type="SAM" id="Phobius"/>
    </source>
</evidence>
<dbReference type="AlphaFoldDB" id="A0A4R0PFN3"/>
<proteinExistence type="predicted"/>
<organism evidence="3 4">
    <name type="scientific">Oricola cellulosilytica</name>
    <dbReference type="NCBI Taxonomy" id="1429082"/>
    <lineage>
        <taxon>Bacteria</taxon>
        <taxon>Pseudomonadati</taxon>
        <taxon>Pseudomonadota</taxon>
        <taxon>Alphaproteobacteria</taxon>
        <taxon>Hyphomicrobiales</taxon>
        <taxon>Ahrensiaceae</taxon>
        <taxon>Oricola</taxon>
    </lineage>
</organism>
<accession>A0A4R0PFN3</accession>
<gene>
    <name evidence="3" type="ORF">E0D97_04335</name>
</gene>
<name>A0A4R0PFN3_9HYPH</name>
<reference evidence="3 4" key="1">
    <citation type="journal article" date="2015" name="Antonie Van Leeuwenhoek">
        <title>Oricola cellulosilytica gen. nov., sp. nov., a cellulose-degrading bacterium of the family Phyllobacteriaceae isolated from surface seashore water, and emended descriptions of Mesorhizobium loti and Phyllobacterium myrsinacearum.</title>
        <authorList>
            <person name="Hameed A."/>
            <person name="Shahina M."/>
            <person name="Lai W.A."/>
            <person name="Lin S.Y."/>
            <person name="Young L.S."/>
            <person name="Liu Y.C."/>
            <person name="Hsu Y.H."/>
            <person name="Young C.C."/>
        </authorList>
    </citation>
    <scope>NUCLEOTIDE SEQUENCE [LARGE SCALE GENOMIC DNA]</scope>
    <source>
        <strain evidence="3 4">KCTC 52183</strain>
    </source>
</reference>
<dbReference type="OrthoDB" id="9810508at2"/>
<protein>
    <submittedName>
        <fullName evidence="3">DUF374 domain-containing protein</fullName>
    </submittedName>
</protein>
<keyword evidence="1" id="KW-0812">Transmembrane</keyword>
<dbReference type="CDD" id="cd07983">
    <property type="entry name" value="LPLAT_DUF374-like"/>
    <property type="match status" value="1"/>
</dbReference>
<keyword evidence="1" id="KW-1133">Transmembrane helix</keyword>
<keyword evidence="1" id="KW-0472">Membrane</keyword>
<dbReference type="Pfam" id="PF04028">
    <property type="entry name" value="DUF374"/>
    <property type="match status" value="1"/>
</dbReference>
<feature type="transmembrane region" description="Helical" evidence="1">
    <location>
        <begin position="34"/>
        <end position="51"/>
    </location>
</feature>
<evidence type="ECO:0000313" key="3">
    <source>
        <dbReference type="EMBL" id="TCD16646.1"/>
    </source>
</evidence>
<sequence length="257" mass="28661">MDRENTFRTRHDPGIRWTKRLWRKVRAPLARSQFAADGLAFLVVAYLRLVYRTNRFVRFDRERVDEIVAHHTPFIVTCWHGQHFLVPFFGRGGHPSVIMVSRSNDAELNARVVERLGFQTVRASGGRDRKAAHEKGAVRGLVALRNHLRAGRSVSMIADIPHGVPREAGKGIISLARMSGAPIVPVAYASSRRRLFANAWDKAALNLPFGKAAFCVGELIDVPADADDEIMEARRQDLENTLNSATEQAYAAVDGTP</sequence>
<dbReference type="Proteomes" id="UP000291301">
    <property type="component" value="Unassembled WGS sequence"/>
</dbReference>
<evidence type="ECO:0000259" key="2">
    <source>
        <dbReference type="Pfam" id="PF04028"/>
    </source>
</evidence>
<keyword evidence="4" id="KW-1185">Reference proteome</keyword>
<evidence type="ECO:0000313" key="4">
    <source>
        <dbReference type="Proteomes" id="UP000291301"/>
    </source>
</evidence>
<comment type="caution">
    <text evidence="3">The sequence shown here is derived from an EMBL/GenBank/DDBJ whole genome shotgun (WGS) entry which is preliminary data.</text>
</comment>
<dbReference type="InterPro" id="IPR007172">
    <property type="entry name" value="DUF374"/>
</dbReference>
<feature type="domain" description="DUF374" evidence="2">
    <location>
        <begin position="93"/>
        <end position="163"/>
    </location>
</feature>
<dbReference type="EMBL" id="SJST01000001">
    <property type="protein sequence ID" value="TCD16646.1"/>
    <property type="molecule type" value="Genomic_DNA"/>
</dbReference>